<reference evidence="7" key="1">
    <citation type="submission" date="2025-08" db="UniProtKB">
        <authorList>
            <consortium name="Ensembl"/>
        </authorList>
    </citation>
    <scope>IDENTIFICATION</scope>
</reference>
<dbReference type="SUPFAM" id="SSF52047">
    <property type="entry name" value="RNI-like"/>
    <property type="match status" value="1"/>
</dbReference>
<dbReference type="AlphaFoldDB" id="A0A8C2CJD0"/>
<dbReference type="SUPFAM" id="SSF54001">
    <property type="entry name" value="Cysteine proteinases"/>
    <property type="match status" value="1"/>
</dbReference>
<dbReference type="Pfam" id="PF13516">
    <property type="entry name" value="LRR_6"/>
    <property type="match status" value="2"/>
</dbReference>
<dbReference type="PANTHER" id="PTHR24106">
    <property type="entry name" value="NACHT, LRR AND CARD DOMAINS-CONTAINING"/>
    <property type="match status" value="1"/>
</dbReference>
<dbReference type="InterPro" id="IPR051261">
    <property type="entry name" value="NLR"/>
</dbReference>
<protein>
    <recommendedName>
        <fullName evidence="6">Ubiquitin-like protease family profile domain-containing protein</fullName>
    </recommendedName>
</protein>
<dbReference type="InterPro" id="IPR003653">
    <property type="entry name" value="Peptidase_C48_C"/>
</dbReference>
<name>A0A8C2CJD0_CYPCA</name>
<dbReference type="Proteomes" id="UP000694701">
    <property type="component" value="Unplaced"/>
</dbReference>
<dbReference type="Gene3D" id="3.40.395.10">
    <property type="entry name" value="Adenoviral Proteinase, Chain A"/>
    <property type="match status" value="1"/>
</dbReference>
<proteinExistence type="inferred from homology"/>
<comment type="similarity">
    <text evidence="1">Belongs to the peptidase C48 family.</text>
</comment>
<evidence type="ECO:0000256" key="1">
    <source>
        <dbReference type="ARBA" id="ARBA00005234"/>
    </source>
</evidence>
<evidence type="ECO:0000313" key="8">
    <source>
        <dbReference type="Proteomes" id="UP000694701"/>
    </source>
</evidence>
<dbReference type="FunFam" id="3.80.10.10:FF:000474">
    <property type="entry name" value="Si:ch211-214c20.1"/>
    <property type="match status" value="1"/>
</dbReference>
<dbReference type="GO" id="GO:0006508">
    <property type="term" value="P:proteolysis"/>
    <property type="evidence" value="ECO:0007669"/>
    <property type="project" value="UniProtKB-KW"/>
</dbReference>
<dbReference type="GO" id="GO:0008234">
    <property type="term" value="F:cysteine-type peptidase activity"/>
    <property type="evidence" value="ECO:0007669"/>
    <property type="project" value="InterPro"/>
</dbReference>
<dbReference type="Ensembl" id="ENSCCRT00020013434.1">
    <property type="protein sequence ID" value="ENSCCRP00020012135.1"/>
    <property type="gene ID" value="ENSCCRG00020006073.1"/>
</dbReference>
<evidence type="ECO:0000259" key="6">
    <source>
        <dbReference type="PROSITE" id="PS50600"/>
    </source>
</evidence>
<dbReference type="InterPro" id="IPR032675">
    <property type="entry name" value="LRR_dom_sf"/>
</dbReference>
<sequence>MDPVVLSYQDSLLRRSDVALLNGPHWLNDQVIGFAFEYFATERFKNLGENVCFISPEVAQFIKYASCQEELAIFLEPLSLASRRWVFLAVNDNSNQSAGGSHWSLLLYRRDTSQFSHYDSQSGSNSLHARRIAAKLEAFLGTGAKVPFVEEQCPSQQNSYDCGILADCNLTDKSCEIVASALQSSNSFLRELDLSNNDLQDSGVKLLSDGLKSPNCQLEKLRLSGCMVTEKGCCCLASALSSNPSHLRELDLSYNHPGHSGVKMLSDRLNHPYCKLEILKYVNLKLCWLHVYML</sequence>
<keyword evidence="2" id="KW-0433">Leucine-rich repeat</keyword>
<keyword evidence="3" id="KW-0645">Protease</keyword>
<evidence type="ECO:0000313" key="7">
    <source>
        <dbReference type="Ensembl" id="ENSCCRP00020012135.1"/>
    </source>
</evidence>
<dbReference type="InterPro" id="IPR001611">
    <property type="entry name" value="Leu-rich_rpt"/>
</dbReference>
<evidence type="ECO:0000256" key="2">
    <source>
        <dbReference type="ARBA" id="ARBA00022614"/>
    </source>
</evidence>
<keyword evidence="4" id="KW-0677">Repeat</keyword>
<organism evidence="7 8">
    <name type="scientific">Cyprinus carpio</name>
    <name type="common">Common carp</name>
    <dbReference type="NCBI Taxonomy" id="7962"/>
    <lineage>
        <taxon>Eukaryota</taxon>
        <taxon>Metazoa</taxon>
        <taxon>Chordata</taxon>
        <taxon>Craniata</taxon>
        <taxon>Vertebrata</taxon>
        <taxon>Euteleostomi</taxon>
        <taxon>Actinopterygii</taxon>
        <taxon>Neopterygii</taxon>
        <taxon>Teleostei</taxon>
        <taxon>Ostariophysi</taxon>
        <taxon>Cypriniformes</taxon>
        <taxon>Cyprinidae</taxon>
        <taxon>Cyprininae</taxon>
        <taxon>Cyprinus</taxon>
    </lineage>
</organism>
<dbReference type="SMART" id="SM00368">
    <property type="entry name" value="LRR_RI"/>
    <property type="match status" value="3"/>
</dbReference>
<evidence type="ECO:0000256" key="3">
    <source>
        <dbReference type="ARBA" id="ARBA00022670"/>
    </source>
</evidence>
<evidence type="ECO:0000256" key="4">
    <source>
        <dbReference type="ARBA" id="ARBA00022737"/>
    </source>
</evidence>
<dbReference type="Gene3D" id="3.80.10.10">
    <property type="entry name" value="Ribonuclease Inhibitor"/>
    <property type="match status" value="1"/>
</dbReference>
<evidence type="ECO:0000256" key="5">
    <source>
        <dbReference type="ARBA" id="ARBA00022801"/>
    </source>
</evidence>
<feature type="domain" description="Ubiquitin-like protease family profile" evidence="6">
    <location>
        <begin position="11"/>
        <end position="173"/>
    </location>
</feature>
<dbReference type="PROSITE" id="PS50600">
    <property type="entry name" value="ULP_PROTEASE"/>
    <property type="match status" value="1"/>
</dbReference>
<dbReference type="InterPro" id="IPR038765">
    <property type="entry name" value="Papain-like_cys_pep_sf"/>
</dbReference>
<accession>A0A8C2CJD0</accession>
<keyword evidence="5" id="KW-0378">Hydrolase</keyword>